<dbReference type="EMBL" id="VZRB01000003">
    <property type="protein sequence ID" value="KAB1149241.1"/>
    <property type="molecule type" value="Genomic_DNA"/>
</dbReference>
<name>A0A6H9V885_9ACTN</name>
<dbReference type="RefSeq" id="WP_150945108.1">
    <property type="nucleotide sequence ID" value="NZ_VZRB01000003.1"/>
</dbReference>
<organism evidence="1 2">
    <name type="scientific">Streptomyces luteolifulvus</name>
    <dbReference type="NCBI Taxonomy" id="2615112"/>
    <lineage>
        <taxon>Bacteria</taxon>
        <taxon>Bacillati</taxon>
        <taxon>Actinomycetota</taxon>
        <taxon>Actinomycetes</taxon>
        <taxon>Kitasatosporales</taxon>
        <taxon>Streptomycetaceae</taxon>
        <taxon>Streptomyces</taxon>
    </lineage>
</organism>
<evidence type="ECO:0000313" key="2">
    <source>
        <dbReference type="Proteomes" id="UP000442707"/>
    </source>
</evidence>
<protein>
    <submittedName>
        <fullName evidence="1">Uncharacterized protein</fullName>
    </submittedName>
</protein>
<dbReference type="Proteomes" id="UP000442707">
    <property type="component" value="Unassembled WGS sequence"/>
</dbReference>
<accession>A0A6H9V885</accession>
<comment type="caution">
    <text evidence="1">The sequence shown here is derived from an EMBL/GenBank/DDBJ whole genome shotgun (WGS) entry which is preliminary data.</text>
</comment>
<gene>
    <name evidence="1" type="ORF">F7R91_05640</name>
</gene>
<reference evidence="1 2" key="1">
    <citation type="submission" date="2019-09" db="EMBL/GenBank/DDBJ databases">
        <title>Screening of Novel Bioactive Compounds from Soil-Associated.</title>
        <authorList>
            <person name="Zhao S."/>
        </authorList>
    </citation>
    <scope>NUCLEOTIDE SEQUENCE [LARGE SCALE GENOMIC DNA]</scope>
    <source>
        <strain evidence="1 2">HIT-DPA4</strain>
    </source>
</reference>
<dbReference type="AlphaFoldDB" id="A0A6H9V885"/>
<sequence length="227" mass="25336">MATTNDPPLIFWGRCRSGRRWFWTASEYDGDQVHGWADTPDAASSQANAAALRLAAGRYANVRVLHGVATEKLKQLNAAKRQAKAPRSARTGAVPPPNPVGYLYAIEPGRYELDDVTWIPGKVVQFPITRKTAKRVYYLRPRFLYMPGPDWESGYVDRQELERHGSVHVPHWLLLFAQPPEIPKPAATPGVKELKAAMAAAHPDRGGTDEAFIAARERYLRALRRAA</sequence>
<proteinExistence type="predicted"/>
<evidence type="ECO:0000313" key="1">
    <source>
        <dbReference type="EMBL" id="KAB1149241.1"/>
    </source>
</evidence>
<keyword evidence="2" id="KW-1185">Reference proteome</keyword>